<dbReference type="Gene3D" id="4.10.280.10">
    <property type="entry name" value="Helix-loop-helix DNA-binding domain"/>
    <property type="match status" value="1"/>
</dbReference>
<evidence type="ECO:0000256" key="4">
    <source>
        <dbReference type="ARBA" id="ARBA00023163"/>
    </source>
</evidence>
<keyword evidence="9" id="KW-1185">Reference proteome</keyword>
<keyword evidence="4" id="KW-0804">Transcription</keyword>
<evidence type="ECO:0000256" key="6">
    <source>
        <dbReference type="SAM" id="MobiDB-lite"/>
    </source>
</evidence>
<dbReference type="Proteomes" id="UP000750711">
    <property type="component" value="Unassembled WGS sequence"/>
</dbReference>
<dbReference type="PROSITE" id="PS50888">
    <property type="entry name" value="BHLH"/>
    <property type="match status" value="1"/>
</dbReference>
<dbReference type="EMBL" id="JAGHQM010000314">
    <property type="protein sequence ID" value="KAH0562638.1"/>
    <property type="molecule type" value="Genomic_DNA"/>
</dbReference>
<dbReference type="GO" id="GO:0000981">
    <property type="term" value="F:DNA-binding transcription factor activity, RNA polymerase II-specific"/>
    <property type="evidence" value="ECO:0007669"/>
    <property type="project" value="TreeGrafter"/>
</dbReference>
<name>A0A9P8LEM1_9PEZI</name>
<dbReference type="Pfam" id="PF23181">
    <property type="entry name" value="bHLH_INO4"/>
    <property type="match status" value="1"/>
</dbReference>
<evidence type="ECO:0000313" key="8">
    <source>
        <dbReference type="EMBL" id="KAH0562638.1"/>
    </source>
</evidence>
<dbReference type="SUPFAM" id="SSF47459">
    <property type="entry name" value="HLH, helix-loop-helix DNA-binding domain"/>
    <property type="match status" value="1"/>
</dbReference>
<feature type="compositionally biased region" description="Polar residues" evidence="6">
    <location>
        <begin position="287"/>
        <end position="296"/>
    </location>
</feature>
<evidence type="ECO:0000313" key="9">
    <source>
        <dbReference type="Proteomes" id="UP000750711"/>
    </source>
</evidence>
<evidence type="ECO:0000256" key="3">
    <source>
        <dbReference type="ARBA" id="ARBA00023125"/>
    </source>
</evidence>
<feature type="compositionally biased region" description="Basic and acidic residues" evidence="6">
    <location>
        <begin position="382"/>
        <end position="400"/>
    </location>
</feature>
<dbReference type="CDD" id="cd11404">
    <property type="entry name" value="bHLHzip_Mlx_like"/>
    <property type="match status" value="1"/>
</dbReference>
<dbReference type="GO" id="GO:0046983">
    <property type="term" value="F:protein dimerization activity"/>
    <property type="evidence" value="ECO:0007669"/>
    <property type="project" value="InterPro"/>
</dbReference>
<accession>A0A9P8LEM1</accession>
<dbReference type="PANTHER" id="PTHR15741">
    <property type="entry name" value="BASIC HELIX-LOOP-HELIX ZIP TRANSCRIPTION FACTOR"/>
    <property type="match status" value="1"/>
</dbReference>
<dbReference type="InterPro" id="IPR036638">
    <property type="entry name" value="HLH_DNA-bd_sf"/>
</dbReference>
<gene>
    <name evidence="8" type="ORF">GP486_002678</name>
</gene>
<feature type="region of interest" description="Disordered" evidence="6">
    <location>
        <begin position="140"/>
        <end position="160"/>
    </location>
</feature>
<proteinExistence type="predicted"/>
<evidence type="ECO:0000259" key="7">
    <source>
        <dbReference type="PROSITE" id="PS50888"/>
    </source>
</evidence>
<keyword evidence="2" id="KW-0805">Transcription regulation</keyword>
<sequence length="460" mass="50428">MVSSRSPVYQLPFGYFSSENIEPLSNFPYPSPPAPTGLPLLDDNESSMLGDFFEKVSGPSAFDTSEYFLDKTLPPGGEEPYLFGWDDELPQTYRSPATSLPQQQQQQISSQSYLGLSHNEHMTIDGLPATSAEALSGTPAFSRGAQLHPNDHASSMPDGSMFPTREVANILMEVNNTPTSGPRPLGSFSASTTVQSVHRRTSSNPMARGPLPNHLIGDFFPALSFPQPRTEAPMESSEGLASKTKIDIRWGSDGNFLGNGYVPPPEEASMEEKEKEMMKKIECLIPSKSSSTNDSGPPSPDPNEQNIRKLSGTISSLNHDEAVDDRGDPRPGKKRKCTSEDAGDEEDDDPTNPKAKKGSRRKNSPSDSSSKRRKSQSGNQKGARENLTEEQKRSNHIMSEQKRRNLIKQGFEDLCELVPDLKGGGYSKSAVLLQSADWLENLLKGNELLRNILASLERRA</sequence>
<comment type="caution">
    <text evidence="8">The sequence shown here is derived from an EMBL/GenBank/DDBJ whole genome shotgun (WGS) entry which is preliminary data.</text>
</comment>
<dbReference type="InterPro" id="IPR052207">
    <property type="entry name" value="Max-like/E-box_TFs"/>
</dbReference>
<keyword evidence="5" id="KW-0539">Nucleus</keyword>
<evidence type="ECO:0000256" key="5">
    <source>
        <dbReference type="ARBA" id="ARBA00023242"/>
    </source>
</evidence>
<feature type="compositionally biased region" description="Basic and acidic residues" evidence="6">
    <location>
        <begin position="318"/>
        <end position="331"/>
    </location>
</feature>
<feature type="region of interest" description="Disordered" evidence="6">
    <location>
        <begin position="257"/>
        <end position="400"/>
    </location>
</feature>
<dbReference type="InterPro" id="IPR057072">
    <property type="entry name" value="bHLH_INO4"/>
</dbReference>
<feature type="compositionally biased region" description="Basic residues" evidence="6">
    <location>
        <begin position="354"/>
        <end position="363"/>
    </location>
</feature>
<organism evidence="8 9">
    <name type="scientific">Trichoglossum hirsutum</name>
    <dbReference type="NCBI Taxonomy" id="265104"/>
    <lineage>
        <taxon>Eukaryota</taxon>
        <taxon>Fungi</taxon>
        <taxon>Dikarya</taxon>
        <taxon>Ascomycota</taxon>
        <taxon>Pezizomycotina</taxon>
        <taxon>Geoglossomycetes</taxon>
        <taxon>Geoglossales</taxon>
        <taxon>Geoglossaceae</taxon>
        <taxon>Trichoglossum</taxon>
    </lineage>
</organism>
<reference evidence="8" key="1">
    <citation type="submission" date="2021-03" db="EMBL/GenBank/DDBJ databases">
        <title>Comparative genomics and phylogenomic investigation of the class Geoglossomycetes provide insights into ecological specialization and systematics.</title>
        <authorList>
            <person name="Melie T."/>
            <person name="Pirro S."/>
            <person name="Miller A.N."/>
            <person name="Quandt A."/>
        </authorList>
    </citation>
    <scope>NUCLEOTIDE SEQUENCE</scope>
    <source>
        <strain evidence="8">CAQ_001_2017</strain>
    </source>
</reference>
<feature type="compositionally biased region" description="Basic and acidic residues" evidence="6">
    <location>
        <begin position="270"/>
        <end position="282"/>
    </location>
</feature>
<feature type="domain" description="BHLH" evidence="7">
    <location>
        <begin position="391"/>
        <end position="442"/>
    </location>
</feature>
<dbReference type="PANTHER" id="PTHR15741:SF27">
    <property type="entry name" value="TRANSCRIPTION FACTOR AP-4"/>
    <property type="match status" value="1"/>
</dbReference>
<dbReference type="GO" id="GO:0005634">
    <property type="term" value="C:nucleus"/>
    <property type="evidence" value="ECO:0007669"/>
    <property type="project" value="UniProtKB-SubCell"/>
</dbReference>
<evidence type="ECO:0000256" key="1">
    <source>
        <dbReference type="ARBA" id="ARBA00004123"/>
    </source>
</evidence>
<feature type="compositionally biased region" description="Acidic residues" evidence="6">
    <location>
        <begin position="341"/>
        <end position="350"/>
    </location>
</feature>
<keyword evidence="3" id="KW-0238">DNA-binding</keyword>
<evidence type="ECO:0000256" key="2">
    <source>
        <dbReference type="ARBA" id="ARBA00023015"/>
    </source>
</evidence>
<dbReference type="GO" id="GO:0000978">
    <property type="term" value="F:RNA polymerase II cis-regulatory region sequence-specific DNA binding"/>
    <property type="evidence" value="ECO:0007669"/>
    <property type="project" value="TreeGrafter"/>
</dbReference>
<comment type="subcellular location">
    <subcellularLocation>
        <location evidence="1">Nucleus</location>
    </subcellularLocation>
</comment>
<protein>
    <recommendedName>
        <fullName evidence="7">BHLH domain-containing protein</fullName>
    </recommendedName>
</protein>
<dbReference type="AlphaFoldDB" id="A0A9P8LEM1"/>
<dbReference type="InterPro" id="IPR011598">
    <property type="entry name" value="bHLH_dom"/>
</dbReference>